<dbReference type="PROSITE" id="PS51154">
    <property type="entry name" value="MACRO"/>
    <property type="match status" value="1"/>
</dbReference>
<protein>
    <recommendedName>
        <fullName evidence="2">Macro domain-containing protein</fullName>
    </recommendedName>
</protein>
<dbReference type="RefSeq" id="WP_050431470.1">
    <property type="nucleotide sequence ID" value="NZ_CP012159.1"/>
</dbReference>
<dbReference type="SMART" id="SM00506">
    <property type="entry name" value="A1pp"/>
    <property type="match status" value="1"/>
</dbReference>
<evidence type="ECO:0000313" key="4">
    <source>
        <dbReference type="Proteomes" id="UP000067626"/>
    </source>
</evidence>
<dbReference type="SUPFAM" id="SSF52949">
    <property type="entry name" value="Macro domain-like"/>
    <property type="match status" value="1"/>
</dbReference>
<dbReference type="AlphaFoldDB" id="A0A0K1EF97"/>
<dbReference type="Gene3D" id="3.40.220.10">
    <property type="entry name" value="Leucine Aminopeptidase, subunit E, domain 1"/>
    <property type="match status" value="1"/>
</dbReference>
<evidence type="ECO:0000313" key="3">
    <source>
        <dbReference type="EMBL" id="AKT39367.1"/>
    </source>
</evidence>
<organism evidence="3 4">
    <name type="scientific">Chondromyces crocatus</name>
    <dbReference type="NCBI Taxonomy" id="52"/>
    <lineage>
        <taxon>Bacteria</taxon>
        <taxon>Pseudomonadati</taxon>
        <taxon>Myxococcota</taxon>
        <taxon>Polyangia</taxon>
        <taxon>Polyangiales</taxon>
        <taxon>Polyangiaceae</taxon>
        <taxon>Chondromyces</taxon>
    </lineage>
</organism>
<dbReference type="InterPro" id="IPR043472">
    <property type="entry name" value="Macro_dom-like"/>
</dbReference>
<name>A0A0K1EF97_CHOCO</name>
<evidence type="ECO:0000259" key="2">
    <source>
        <dbReference type="PROSITE" id="PS51154"/>
    </source>
</evidence>
<feature type="region of interest" description="Disordered" evidence="1">
    <location>
        <begin position="1"/>
        <end position="34"/>
    </location>
</feature>
<evidence type="ECO:0000256" key="1">
    <source>
        <dbReference type="SAM" id="MobiDB-lite"/>
    </source>
</evidence>
<dbReference type="InterPro" id="IPR002589">
    <property type="entry name" value="Macro_dom"/>
</dbReference>
<dbReference type="OrthoDB" id="9780211at2"/>
<keyword evidence="4" id="KW-1185">Reference proteome</keyword>
<proteinExistence type="predicted"/>
<dbReference type="EMBL" id="CP012159">
    <property type="protein sequence ID" value="AKT39367.1"/>
    <property type="molecule type" value="Genomic_DNA"/>
</dbReference>
<dbReference type="Pfam" id="PF01661">
    <property type="entry name" value="Macro"/>
    <property type="match status" value="1"/>
</dbReference>
<gene>
    <name evidence="3" type="ORF">CMC5_035140</name>
</gene>
<feature type="domain" description="Macro" evidence="2">
    <location>
        <begin position="58"/>
        <end position="224"/>
    </location>
</feature>
<dbReference type="STRING" id="52.CMC5_035140"/>
<accession>A0A0K1EF97</accession>
<sequence length="224" mass="23462">MSGSQPSDAQVEVTVPESDAEEGQAAVPERDAAEGQVAPMGSAWVGRLHLVDSDEAVVTAWRHHFAVFPEVEVVHGDIVEVAAHAVVSPANGYGFMDGGVDRAYVRFFGASIEERVRAAIRCRPEGVLSVGAALVVDTGHPRIPRLIVAPTVLMPEPVPASHAYRALRAVLRVVTAWPASAGDVYCPGLTTGVGGVAPDEAAREMALAFRDWCAVHRGTGPSGG</sequence>
<dbReference type="Proteomes" id="UP000067626">
    <property type="component" value="Chromosome"/>
</dbReference>
<reference evidence="3 4" key="1">
    <citation type="submission" date="2015-07" db="EMBL/GenBank/DDBJ databases">
        <title>Genome analysis of myxobacterium Chondromyces crocatus Cm c5 reveals a high potential for natural compound synthesis and the genetic basis for the loss of fruiting body formation.</title>
        <authorList>
            <person name="Zaburannyi N."/>
            <person name="Bunk B."/>
            <person name="Maier J."/>
            <person name="Overmann J."/>
            <person name="Mueller R."/>
        </authorList>
    </citation>
    <scope>NUCLEOTIDE SEQUENCE [LARGE SCALE GENOMIC DNA]</scope>
    <source>
        <strain evidence="3 4">Cm c5</strain>
    </source>
</reference>
<dbReference type="KEGG" id="ccro:CMC5_035140"/>